<evidence type="ECO:0000313" key="1">
    <source>
        <dbReference type="EMBL" id="KAH8016803.1"/>
    </source>
</evidence>
<dbReference type="EMBL" id="CM037614">
    <property type="protein sequence ID" value="KAH8016803.1"/>
    <property type="molecule type" value="Genomic_DNA"/>
</dbReference>
<dbReference type="Proteomes" id="UP000827872">
    <property type="component" value="Linkage Group LG01"/>
</dbReference>
<keyword evidence="2" id="KW-1185">Reference proteome</keyword>
<comment type="caution">
    <text evidence="1">The sequence shown here is derived from an EMBL/GenBank/DDBJ whole genome shotgun (WGS) entry which is preliminary data.</text>
</comment>
<proteinExistence type="predicted"/>
<reference evidence="1" key="1">
    <citation type="submission" date="2021-08" db="EMBL/GenBank/DDBJ databases">
        <title>The first chromosome-level gecko genome reveals the dynamic sex chromosomes of Neotropical dwarf geckos (Sphaerodactylidae: Sphaerodactylus).</title>
        <authorList>
            <person name="Pinto B.J."/>
            <person name="Keating S.E."/>
            <person name="Gamble T."/>
        </authorList>
    </citation>
    <scope>NUCLEOTIDE SEQUENCE</scope>
    <source>
        <strain evidence="1">TG3544</strain>
    </source>
</reference>
<gene>
    <name evidence="1" type="ORF">K3G42_023129</name>
</gene>
<name>A0ACB8GAT8_9SAUR</name>
<accession>A0ACB8GAT8</accession>
<protein>
    <submittedName>
        <fullName evidence="1">Uncharacterized protein</fullName>
    </submittedName>
</protein>
<organism evidence="1 2">
    <name type="scientific">Sphaerodactylus townsendi</name>
    <dbReference type="NCBI Taxonomy" id="933632"/>
    <lineage>
        <taxon>Eukaryota</taxon>
        <taxon>Metazoa</taxon>
        <taxon>Chordata</taxon>
        <taxon>Craniata</taxon>
        <taxon>Vertebrata</taxon>
        <taxon>Euteleostomi</taxon>
        <taxon>Lepidosauria</taxon>
        <taxon>Squamata</taxon>
        <taxon>Bifurcata</taxon>
        <taxon>Gekkota</taxon>
        <taxon>Sphaerodactylidae</taxon>
        <taxon>Sphaerodactylus</taxon>
    </lineage>
</organism>
<sequence length="352" mass="39055">MAEGTVHEIPTKDTHIAGAGHASFTIEFDDSTPGKVTIKDHVTKFTPDQRHKPKKPSPGSQDLPGLQSVMMAPESKVANWLAQNNPPTMLWESTEEDSKSIKSDVPVYLKRLKGNKHDDGTQSDSENAGAHKHYGKRSVLEEQLRHHYTEQKKQYAKAQEAGKHSDQPALSQTAFMIEFFDEGHPRKRRSHSFSQNVGALCPEMPPPSSHTKTEKVRPAASDSKGNQLPLQQQRPGQAKLLKQKSEEPSSALPFLQTALLRSSGSLGHRPSPGDDMEKKLKSQLGAVTFEKDDDDQSDKGTYTIELENPNAEEVEARKMIDKETKKIELLAGECPDPRGNLVTSSRIPIAWF</sequence>
<evidence type="ECO:0000313" key="2">
    <source>
        <dbReference type="Proteomes" id="UP000827872"/>
    </source>
</evidence>